<dbReference type="OrthoDB" id="9804742at2"/>
<dbReference type="PANTHER" id="PTHR43132">
    <property type="entry name" value="ARSENICAL RESISTANCE OPERON REPRESSOR ARSR-RELATED"/>
    <property type="match status" value="1"/>
</dbReference>
<dbReference type="EMBL" id="CP002156">
    <property type="protein sequence ID" value="ADM09885.1"/>
    <property type="molecule type" value="Genomic_DNA"/>
</dbReference>
<evidence type="ECO:0000313" key="5">
    <source>
        <dbReference type="EMBL" id="ADM09885.1"/>
    </source>
</evidence>
<dbReference type="InterPro" id="IPR036388">
    <property type="entry name" value="WH-like_DNA-bd_sf"/>
</dbReference>
<dbReference type="SMART" id="SM00418">
    <property type="entry name" value="HTH_ARSR"/>
    <property type="match status" value="1"/>
</dbReference>
<dbReference type="PANTHER" id="PTHR43132:SF2">
    <property type="entry name" value="ARSENICAL RESISTANCE OPERON REPRESSOR ARSR-RELATED"/>
    <property type="match status" value="1"/>
</dbReference>
<keyword evidence="3" id="KW-0804">Transcription</keyword>
<dbReference type="SUPFAM" id="SSF46785">
    <property type="entry name" value="Winged helix' DNA-binding domain"/>
    <property type="match status" value="1"/>
</dbReference>
<keyword evidence="1" id="KW-0805">Transcription regulation</keyword>
<keyword evidence="6" id="KW-1185">Reference proteome</keyword>
<evidence type="ECO:0000313" key="6">
    <source>
        <dbReference type="Proteomes" id="UP000001302"/>
    </source>
</evidence>
<evidence type="ECO:0000256" key="3">
    <source>
        <dbReference type="ARBA" id="ARBA00023163"/>
    </source>
</evidence>
<dbReference type="GO" id="GO:0003700">
    <property type="term" value="F:DNA-binding transcription factor activity"/>
    <property type="evidence" value="ECO:0007669"/>
    <property type="project" value="InterPro"/>
</dbReference>
<proteinExistence type="predicted"/>
<dbReference type="InterPro" id="IPR011991">
    <property type="entry name" value="ArsR-like_HTH"/>
</dbReference>
<evidence type="ECO:0000256" key="1">
    <source>
        <dbReference type="ARBA" id="ARBA00023015"/>
    </source>
</evidence>
<keyword evidence="2" id="KW-0238">DNA-binding</keyword>
<dbReference type="CDD" id="cd00090">
    <property type="entry name" value="HTH_ARSR"/>
    <property type="match status" value="1"/>
</dbReference>
<reference evidence="6" key="1">
    <citation type="submission" date="2010-08" db="EMBL/GenBank/DDBJ databases">
        <title>Genome sequence of Parvularcula bermudensis HTCC2503.</title>
        <authorList>
            <person name="Kang D.-M."/>
            <person name="Oh H.-M."/>
            <person name="Cho J.-C."/>
        </authorList>
    </citation>
    <scope>NUCLEOTIDE SEQUENCE [LARGE SCALE GENOMIC DNA]</scope>
    <source>
        <strain evidence="6">ATCC BAA-594 / HTCC2503 / KCTC 12087</strain>
    </source>
</reference>
<dbReference type="PRINTS" id="PR00778">
    <property type="entry name" value="HTHARSR"/>
</dbReference>
<dbReference type="InterPro" id="IPR051011">
    <property type="entry name" value="Metal_resp_trans_reg"/>
</dbReference>
<dbReference type="KEGG" id="pbr:PB2503_09159"/>
<dbReference type="GO" id="GO:0003677">
    <property type="term" value="F:DNA binding"/>
    <property type="evidence" value="ECO:0007669"/>
    <property type="project" value="UniProtKB-KW"/>
</dbReference>
<accession>E0TCU6</accession>
<dbReference type="PROSITE" id="PS50987">
    <property type="entry name" value="HTH_ARSR_2"/>
    <property type="match status" value="1"/>
</dbReference>
<dbReference type="Gene3D" id="1.10.10.10">
    <property type="entry name" value="Winged helix-like DNA-binding domain superfamily/Winged helix DNA-binding domain"/>
    <property type="match status" value="1"/>
</dbReference>
<dbReference type="AlphaFoldDB" id="E0TCU6"/>
<evidence type="ECO:0000259" key="4">
    <source>
        <dbReference type="PROSITE" id="PS50987"/>
    </source>
</evidence>
<dbReference type="InterPro" id="IPR001845">
    <property type="entry name" value="HTH_ArsR_DNA-bd_dom"/>
</dbReference>
<dbReference type="HOGENOM" id="CLU_097806_2_0_5"/>
<evidence type="ECO:0000256" key="2">
    <source>
        <dbReference type="ARBA" id="ARBA00023125"/>
    </source>
</evidence>
<dbReference type="eggNOG" id="COG0640">
    <property type="taxonomic scope" value="Bacteria"/>
</dbReference>
<organism evidence="5 6">
    <name type="scientific">Parvularcula bermudensis (strain ATCC BAA-594 / HTCC2503 / KCTC 12087)</name>
    <dbReference type="NCBI Taxonomy" id="314260"/>
    <lineage>
        <taxon>Bacteria</taxon>
        <taxon>Pseudomonadati</taxon>
        <taxon>Pseudomonadota</taxon>
        <taxon>Alphaproteobacteria</taxon>
        <taxon>Parvularculales</taxon>
        <taxon>Parvularculaceae</taxon>
        <taxon>Parvularcula</taxon>
    </lineage>
</organism>
<name>E0TCU6_PARBH</name>
<dbReference type="InterPro" id="IPR036390">
    <property type="entry name" value="WH_DNA-bd_sf"/>
</dbReference>
<dbReference type="NCBIfam" id="NF033788">
    <property type="entry name" value="HTH_metalloreg"/>
    <property type="match status" value="1"/>
</dbReference>
<dbReference type="STRING" id="314260.PB2503_09159"/>
<dbReference type="Proteomes" id="UP000001302">
    <property type="component" value="Chromosome"/>
</dbReference>
<reference evidence="5 6" key="2">
    <citation type="journal article" date="2011" name="J. Bacteriol.">
        <title>Complete genome sequence of strain HTCC2503T of Parvularcula bermudensis, the type species of the order "Parvularculales" in the class Alphaproteobacteria.</title>
        <authorList>
            <person name="Oh H.M."/>
            <person name="Kang I."/>
            <person name="Vergin K.L."/>
            <person name="Kang D."/>
            <person name="Rhee K.H."/>
            <person name="Giovannoni S.J."/>
            <person name="Cho J.C."/>
        </authorList>
    </citation>
    <scope>NUCLEOTIDE SEQUENCE [LARGE SCALE GENOMIC DNA]</scope>
    <source>
        <strain evidence="6">ATCC BAA-594 / HTCC2503 / KCTC 12087</strain>
    </source>
</reference>
<protein>
    <submittedName>
        <fullName evidence="5">Putative transcriptional regulatory protein, ArsR family protein</fullName>
    </submittedName>
</protein>
<gene>
    <name evidence="5" type="ordered locus">PB2503_09159</name>
</gene>
<sequence>MEISHAVAALGALAQQTRLRVFRLLITEGAKGLPATEIAARLGVRRNLMSAHLRALHQAGLSISRREGRQIYHAVDVAAVRHLLTFLVQDCCQGNADQCASLLNDILPLTGCKGEASMGQELLN</sequence>
<feature type="domain" description="HTH arsR-type" evidence="4">
    <location>
        <begin position="1"/>
        <end position="95"/>
    </location>
</feature>
<dbReference type="Pfam" id="PF12840">
    <property type="entry name" value="HTH_20"/>
    <property type="match status" value="1"/>
</dbReference>